<keyword evidence="5" id="KW-0597">Phosphoprotein</keyword>
<dbReference type="PANTHER" id="PTHR30314:SF13">
    <property type="entry name" value="OS05G0443800 PROTEIN"/>
    <property type="match status" value="1"/>
</dbReference>
<proteinExistence type="inferred from homology"/>
<dbReference type="Proteomes" id="UP000006591">
    <property type="component" value="Chromosome 5"/>
</dbReference>
<dbReference type="Gene3D" id="3.40.50.1440">
    <property type="entry name" value="Tubulin/FtsZ, GTPase domain"/>
    <property type="match status" value="1"/>
</dbReference>
<evidence type="ECO:0008006" key="16">
    <source>
        <dbReference type="Google" id="ProtNLM"/>
    </source>
</evidence>
<evidence type="ECO:0000256" key="8">
    <source>
        <dbReference type="ARBA" id="ARBA00022946"/>
    </source>
</evidence>
<dbReference type="GO" id="GO:0009535">
    <property type="term" value="C:chloroplast thylakoid membrane"/>
    <property type="evidence" value="ECO:0007669"/>
    <property type="project" value="UniProtKB-SubCell"/>
</dbReference>
<feature type="domain" description="Tubulin/FtsZ GTPase" evidence="12">
    <location>
        <begin position="117"/>
        <end position="311"/>
    </location>
</feature>
<dbReference type="SMART" id="SM00864">
    <property type="entry name" value="Tubulin"/>
    <property type="match status" value="1"/>
</dbReference>
<dbReference type="EnsemblPlants" id="ONIVA05G19160.1">
    <property type="protein sequence ID" value="ONIVA05G19160.1"/>
    <property type="gene ID" value="ONIVA05G19160"/>
</dbReference>
<dbReference type="FunFam" id="3.40.50.1440:FF:000001">
    <property type="entry name" value="Cell division protein FtsZ"/>
    <property type="match status" value="1"/>
</dbReference>
<keyword evidence="15" id="KW-1185">Reference proteome</keyword>
<dbReference type="GO" id="GO:0042802">
    <property type="term" value="F:identical protein binding"/>
    <property type="evidence" value="ECO:0007669"/>
    <property type="project" value="UniProtKB-ARBA"/>
</dbReference>
<dbReference type="InterPro" id="IPR018316">
    <property type="entry name" value="Tubulin/FtsZ_2-layer-sand-dom"/>
</dbReference>
<comment type="similarity">
    <text evidence="3">Belongs to the FtsZ family.</text>
</comment>
<keyword evidence="4" id="KW-0150">Chloroplast</keyword>
<dbReference type="PROSITE" id="PS01135">
    <property type="entry name" value="FTSZ_2"/>
    <property type="match status" value="1"/>
</dbReference>
<name>A0A0E0HF69_ORYNI</name>
<comment type="subcellular location">
    <subcellularLocation>
        <location evidence="1">Plastid</location>
        <location evidence="1">Chloroplast stroma</location>
    </subcellularLocation>
    <subcellularLocation>
        <location evidence="2">Plastid</location>
        <location evidence="2">Chloroplast thylakoid membrane</location>
        <topology evidence="2">Peripheral membrane protein</topology>
    </subcellularLocation>
</comment>
<dbReference type="InterPro" id="IPR037103">
    <property type="entry name" value="Tubulin/FtsZ-like_C"/>
</dbReference>
<protein>
    <recommendedName>
        <fullName evidence="16">Tubulin/FtsZ GTPase domain-containing protein</fullName>
    </recommendedName>
</protein>
<dbReference type="STRING" id="4536.A0A0E0HF69"/>
<dbReference type="NCBIfam" id="TIGR00065">
    <property type="entry name" value="ftsZ"/>
    <property type="match status" value="1"/>
</dbReference>
<evidence type="ECO:0000256" key="3">
    <source>
        <dbReference type="ARBA" id="ARBA00009690"/>
    </source>
</evidence>
<dbReference type="HAMAP" id="MF_00909">
    <property type="entry name" value="FtsZ"/>
    <property type="match status" value="1"/>
</dbReference>
<dbReference type="OMA" id="WEILEMS"/>
<evidence type="ECO:0000256" key="6">
    <source>
        <dbReference type="ARBA" id="ARBA00022640"/>
    </source>
</evidence>
<reference evidence="14" key="1">
    <citation type="submission" date="2015-04" db="UniProtKB">
        <authorList>
            <consortium name="EnsemblPlants"/>
        </authorList>
    </citation>
    <scope>IDENTIFICATION</scope>
    <source>
        <strain evidence="14">SL10</strain>
    </source>
</reference>
<dbReference type="PRINTS" id="PR00423">
    <property type="entry name" value="CELLDVISFTSZ"/>
</dbReference>
<dbReference type="GO" id="GO:0003924">
    <property type="term" value="F:GTPase activity"/>
    <property type="evidence" value="ECO:0007669"/>
    <property type="project" value="InterPro"/>
</dbReference>
<dbReference type="SUPFAM" id="SSF55307">
    <property type="entry name" value="Tubulin C-terminal domain-like"/>
    <property type="match status" value="1"/>
</dbReference>
<sequence length="683" mass="73783">MSTQLVFPSASNGGCPLGVSRNNFRKVVLGVGAGHLQGKKCFSGGSSRPSKLECSANSRRVGPRRTKDALYDLHPEISMLYGEDNGAVAAPGKEQDIVKTTERLEDVSASHRYSEPRIKVIGVGGGGSNAVNRMIESDMKGVEFWIVNTDFQAMRMSPIDPDNKLQIGQELTRGLGAGGNPEIGMNAAKESQELVEQAVSGADMVFVTAGMGGGTGTGGAPVIAGIAKSMGILTVGIVTTPFAFEGRRRALQAQEGIASLRSNVDTLIVIPNDKLLTAVSPNTPVTEAFNLADDILRQGVRGISDIITVPGLVNVDFADVRSVMSDAGSSLMGIGTATGKTRARDAALNAIQSPLLDIGIERATGIVWNITGGNDLTLTEVNAAAEVIYDLVDPGANLIFGSVIDPSYTGQLEQFEREVNAAALSNKSNSRENAILQFRQFIRAIAEQISQVEDSLESLRNDSIRTPKHSYLTEHDGDELASFLSGSNRKDNHVIYSTGTDEIVELKLDSVPAVNGYHSTQERTSCEFRYSGEDVEGAAKPQCSCGENACEGDHNGSSMRGLDSDDSIGRKHHFRSKLSRKYHSFMRNLWFTNRGRESFTKRRKDGEVMDSLRNGSTLPSFNLPPAGRAMYFWPELIKRRLSKFKCSTHHKHLQVRLATVLLIALAVLGELHQSHLFLSISDD</sequence>
<dbReference type="GO" id="GO:0009570">
    <property type="term" value="C:chloroplast stroma"/>
    <property type="evidence" value="ECO:0007669"/>
    <property type="project" value="UniProtKB-SubCell"/>
</dbReference>
<dbReference type="GO" id="GO:0005525">
    <property type="term" value="F:GTP binding"/>
    <property type="evidence" value="ECO:0007669"/>
    <property type="project" value="UniProtKB-KW"/>
</dbReference>
<evidence type="ECO:0000313" key="14">
    <source>
        <dbReference type="EnsemblPlants" id="ONIVA05G19160.1"/>
    </source>
</evidence>
<dbReference type="SUPFAM" id="SSF52490">
    <property type="entry name" value="Tubulin nucleotide-binding domain-like"/>
    <property type="match status" value="1"/>
</dbReference>
<keyword evidence="9" id="KW-0793">Thylakoid</keyword>
<accession>A0A0E0HF69</accession>
<feature type="domain" description="Tubulin/FtsZ 2-layer sandwich" evidence="13">
    <location>
        <begin position="313"/>
        <end position="433"/>
    </location>
</feature>
<evidence type="ECO:0000256" key="5">
    <source>
        <dbReference type="ARBA" id="ARBA00022553"/>
    </source>
</evidence>
<evidence type="ECO:0000256" key="7">
    <source>
        <dbReference type="ARBA" id="ARBA00022741"/>
    </source>
</evidence>
<organism evidence="14">
    <name type="scientific">Oryza nivara</name>
    <name type="common">Indian wild rice</name>
    <name type="synonym">Oryza sativa f. spontanea</name>
    <dbReference type="NCBI Taxonomy" id="4536"/>
    <lineage>
        <taxon>Eukaryota</taxon>
        <taxon>Viridiplantae</taxon>
        <taxon>Streptophyta</taxon>
        <taxon>Embryophyta</taxon>
        <taxon>Tracheophyta</taxon>
        <taxon>Spermatophyta</taxon>
        <taxon>Magnoliopsida</taxon>
        <taxon>Liliopsida</taxon>
        <taxon>Poales</taxon>
        <taxon>Poaceae</taxon>
        <taxon>BOP clade</taxon>
        <taxon>Oryzoideae</taxon>
        <taxon>Oryzeae</taxon>
        <taxon>Oryzinae</taxon>
        <taxon>Oryza</taxon>
    </lineage>
</organism>
<evidence type="ECO:0000256" key="2">
    <source>
        <dbReference type="ARBA" id="ARBA00004525"/>
    </source>
</evidence>
<dbReference type="Pfam" id="PF00091">
    <property type="entry name" value="Tubulin"/>
    <property type="match status" value="1"/>
</dbReference>
<dbReference type="InterPro" id="IPR045061">
    <property type="entry name" value="FtsZ/CetZ"/>
</dbReference>
<keyword evidence="11" id="KW-0472">Membrane</keyword>
<dbReference type="GO" id="GO:0070938">
    <property type="term" value="C:contractile ring"/>
    <property type="evidence" value="ECO:0007669"/>
    <property type="project" value="UniProtKB-ARBA"/>
</dbReference>
<dbReference type="Pfam" id="PF12327">
    <property type="entry name" value="FtsZ_C"/>
    <property type="match status" value="1"/>
</dbReference>
<evidence type="ECO:0000259" key="13">
    <source>
        <dbReference type="SMART" id="SM00865"/>
    </source>
</evidence>
<dbReference type="FunFam" id="3.30.1330.20:FF:000007">
    <property type="entry name" value="Cell division protein ftsZ, putative"/>
    <property type="match status" value="1"/>
</dbReference>
<dbReference type="eggNOG" id="ENOG502QRFN">
    <property type="taxonomic scope" value="Eukaryota"/>
</dbReference>
<dbReference type="InterPro" id="IPR020805">
    <property type="entry name" value="Cell_div_FtsZ_CS"/>
</dbReference>
<evidence type="ECO:0000256" key="1">
    <source>
        <dbReference type="ARBA" id="ARBA00004470"/>
    </source>
</evidence>
<dbReference type="AlphaFoldDB" id="A0A0E0HF69"/>
<dbReference type="InterPro" id="IPR000158">
    <property type="entry name" value="Cell_div_FtsZ"/>
</dbReference>
<evidence type="ECO:0000259" key="12">
    <source>
        <dbReference type="SMART" id="SM00864"/>
    </source>
</evidence>
<dbReference type="InterPro" id="IPR008280">
    <property type="entry name" value="Tub_FtsZ_C"/>
</dbReference>
<evidence type="ECO:0000256" key="9">
    <source>
        <dbReference type="ARBA" id="ARBA00023078"/>
    </source>
</evidence>
<dbReference type="InterPro" id="IPR036525">
    <property type="entry name" value="Tubulin/FtsZ_GTPase_sf"/>
</dbReference>
<evidence type="ECO:0000313" key="15">
    <source>
        <dbReference type="Proteomes" id="UP000006591"/>
    </source>
</evidence>
<dbReference type="InterPro" id="IPR024757">
    <property type="entry name" value="FtsZ_C"/>
</dbReference>
<dbReference type="Gramene" id="ONIVA05G19160.1">
    <property type="protein sequence ID" value="ONIVA05G19160.1"/>
    <property type="gene ID" value="ONIVA05G19160"/>
</dbReference>
<dbReference type="Gene3D" id="3.30.1330.20">
    <property type="entry name" value="Tubulin/FtsZ, C-terminal domain"/>
    <property type="match status" value="1"/>
</dbReference>
<evidence type="ECO:0000256" key="11">
    <source>
        <dbReference type="ARBA" id="ARBA00023136"/>
    </source>
</evidence>
<dbReference type="InterPro" id="IPR003008">
    <property type="entry name" value="Tubulin_FtsZ_GTPase"/>
</dbReference>
<dbReference type="CDD" id="cd02201">
    <property type="entry name" value="FtsZ_type1"/>
    <property type="match status" value="1"/>
</dbReference>
<evidence type="ECO:0000256" key="10">
    <source>
        <dbReference type="ARBA" id="ARBA00023134"/>
    </source>
</evidence>
<reference evidence="14" key="2">
    <citation type="submission" date="2018-04" db="EMBL/GenBank/DDBJ databases">
        <title>OnivRS2 (Oryza nivara Reference Sequence Version 2).</title>
        <authorList>
            <person name="Zhang J."/>
            <person name="Kudrna D."/>
            <person name="Lee S."/>
            <person name="Talag J."/>
            <person name="Rajasekar S."/>
            <person name="Welchert J."/>
            <person name="Hsing Y.-I."/>
            <person name="Wing R.A."/>
        </authorList>
    </citation>
    <scope>NUCLEOTIDE SEQUENCE [LARGE SCALE GENOMIC DNA]</scope>
    <source>
        <strain evidence="14">SL10</strain>
    </source>
</reference>
<dbReference type="HOGENOM" id="CLU_024475_0_0_1"/>
<dbReference type="GO" id="GO:0010020">
    <property type="term" value="P:chloroplast fission"/>
    <property type="evidence" value="ECO:0007669"/>
    <property type="project" value="UniProtKB-ARBA"/>
</dbReference>
<keyword evidence="8" id="KW-0809">Transit peptide</keyword>
<dbReference type="PANTHER" id="PTHR30314">
    <property type="entry name" value="CELL DIVISION PROTEIN FTSZ-RELATED"/>
    <property type="match status" value="1"/>
</dbReference>
<evidence type="ECO:0000256" key="4">
    <source>
        <dbReference type="ARBA" id="ARBA00022528"/>
    </source>
</evidence>
<keyword evidence="10" id="KW-0342">GTP-binding</keyword>
<keyword evidence="7" id="KW-0547">Nucleotide-binding</keyword>
<dbReference type="SMART" id="SM00865">
    <property type="entry name" value="Tubulin_C"/>
    <property type="match status" value="1"/>
</dbReference>
<keyword evidence="6" id="KW-0934">Plastid</keyword>